<reference evidence="1 2" key="1">
    <citation type="submission" date="2018-06" db="EMBL/GenBank/DDBJ databases">
        <title>Genomic Encyclopedia of Type Strains, Phase IV (KMG-IV): sequencing the most valuable type-strain genomes for metagenomic binning, comparative biology and taxonomic classification.</title>
        <authorList>
            <person name="Goeker M."/>
        </authorList>
    </citation>
    <scope>NUCLEOTIDE SEQUENCE [LARGE SCALE GENOMIC DNA]</scope>
    <source>
        <strain evidence="1 2">DSM 24032</strain>
    </source>
</reference>
<evidence type="ECO:0000313" key="2">
    <source>
        <dbReference type="Proteomes" id="UP000253083"/>
    </source>
</evidence>
<dbReference type="RefSeq" id="WP_147250943.1">
    <property type="nucleotide sequence ID" value="NZ_QNRT01000002.1"/>
</dbReference>
<sequence>MKRTSSTRREALLTIFGASTMVPVLPKAWSKPVINSLITPTHAQTSCSNFTTTAVNESLTLTVTATEVQGPIVVTRGASATFSGNSVSRIDECRGGQDLNIEITFSGVIDSANNRITGELNIVQLCGTELVCEQIATFSVTQDPIDNGSDLGDYSGTLIGTQSCCDDFE</sequence>
<comment type="caution">
    <text evidence="1">The sequence shown here is derived from an EMBL/GenBank/DDBJ whole genome shotgun (WGS) entry which is preliminary data.</text>
</comment>
<evidence type="ECO:0000313" key="1">
    <source>
        <dbReference type="EMBL" id="RBP50718.1"/>
    </source>
</evidence>
<dbReference type="AlphaFoldDB" id="A0A395JM28"/>
<protein>
    <submittedName>
        <fullName evidence="1">Uncharacterized protein</fullName>
    </submittedName>
</protein>
<gene>
    <name evidence="1" type="ORF">DFR28_102129</name>
</gene>
<dbReference type="Proteomes" id="UP000253083">
    <property type="component" value="Unassembled WGS sequence"/>
</dbReference>
<proteinExistence type="predicted"/>
<dbReference type="EMBL" id="QNRT01000002">
    <property type="protein sequence ID" value="RBP50718.1"/>
    <property type="molecule type" value="Genomic_DNA"/>
</dbReference>
<accession>A0A395JM28</accession>
<keyword evidence="2" id="KW-1185">Reference proteome</keyword>
<name>A0A395JM28_9GAMM</name>
<organism evidence="1 2">
    <name type="scientific">Arenicella xantha</name>
    <dbReference type="NCBI Taxonomy" id="644221"/>
    <lineage>
        <taxon>Bacteria</taxon>
        <taxon>Pseudomonadati</taxon>
        <taxon>Pseudomonadota</taxon>
        <taxon>Gammaproteobacteria</taxon>
        <taxon>Arenicellales</taxon>
        <taxon>Arenicellaceae</taxon>
        <taxon>Arenicella</taxon>
    </lineage>
</organism>
<dbReference type="InParanoid" id="A0A395JM28"/>